<proteinExistence type="inferred from homology"/>
<reference evidence="3" key="1">
    <citation type="submission" date="2014-11" db="EMBL/GenBank/DDBJ databases">
        <authorList>
            <person name="Otto D Thomas"/>
            <person name="Naeem Raeece"/>
        </authorList>
    </citation>
    <scope>NUCLEOTIDE SEQUENCE</scope>
</reference>
<comment type="function">
    <text evidence="1">Mitochondrial intermembrane chaperone that participates in the import and insertion of some multi-pass transmembrane proteins into the mitochondrial inner membrane. Also required for the transfer of beta-barrel precursors from the TOM complex to the sorting and assembly machinery (SAM complex) of the outer membrane. Acts as a chaperone-like protein that protects the hydrophobic precursors from aggregation and guide them through the mitochondrial intermembrane space.</text>
</comment>
<keyword evidence="1" id="KW-0653">Protein transport</keyword>
<feature type="domain" description="Tim10-like" evidence="2">
    <location>
        <begin position="22"/>
        <end position="82"/>
    </location>
</feature>
<comment type="similarity">
    <text evidence="1">Belongs to the small Tim family.</text>
</comment>
<dbReference type="Pfam" id="PF02953">
    <property type="entry name" value="zf-Tim10_DDP"/>
    <property type="match status" value="1"/>
</dbReference>
<dbReference type="InterPro" id="IPR004217">
    <property type="entry name" value="Tim10-like"/>
</dbReference>
<protein>
    <recommendedName>
        <fullName evidence="1">Mitochondrial import inner membrane translocase subunit</fullName>
    </recommendedName>
</protein>
<gene>
    <name evidence="3" type="ORF">Cvel_6113</name>
</gene>
<keyword evidence="1" id="KW-0143">Chaperone</keyword>
<keyword evidence="1" id="KW-0472">Membrane</keyword>
<dbReference type="GO" id="GO:0005743">
    <property type="term" value="C:mitochondrial inner membrane"/>
    <property type="evidence" value="ECO:0007669"/>
    <property type="project" value="UniProtKB-SubCell"/>
</dbReference>
<accession>A0A0G4HB47</accession>
<evidence type="ECO:0000256" key="1">
    <source>
        <dbReference type="RuleBase" id="RU367043"/>
    </source>
</evidence>
<comment type="domain">
    <text evidence="1">The twin CX3C motif contains 4 conserved Cys residues that form 2 disulfide bonds in the mitochondrial intermembrane space.</text>
</comment>
<dbReference type="InterPro" id="IPR035427">
    <property type="entry name" value="Tim10-like_dom_sf"/>
</dbReference>
<sequence length="92" mass="10063">MDPFTDSGGGSSAASAEQSTQLLMQVQQLMQGQQVVVKILGKCFTRCVDSPGESLSKKQQDCIWSCTKSIYETEQYISRRLEGIQSASHTGK</sequence>
<dbReference type="VEuPathDB" id="CryptoDB:Cvel_6113"/>
<keyword evidence="1" id="KW-0496">Mitochondrion</keyword>
<keyword evidence="1" id="KW-0999">Mitochondrion inner membrane</keyword>
<dbReference type="Gene3D" id="1.10.287.810">
    <property type="entry name" value="Mitochondrial import inner membrane translocase subunit tim13 like domains"/>
    <property type="match status" value="1"/>
</dbReference>
<dbReference type="EMBL" id="CDMZ01002159">
    <property type="protein sequence ID" value="CEM41043.1"/>
    <property type="molecule type" value="Genomic_DNA"/>
</dbReference>
<name>A0A0G4HB47_9ALVE</name>
<dbReference type="SUPFAM" id="SSF144122">
    <property type="entry name" value="Tim10-like"/>
    <property type="match status" value="1"/>
</dbReference>
<comment type="subcellular location">
    <subcellularLocation>
        <location evidence="1">Mitochondrion inner membrane</location>
        <topology evidence="1">Peripheral membrane protein</topology>
        <orientation evidence="1">Intermembrane side</orientation>
    </subcellularLocation>
</comment>
<evidence type="ECO:0000259" key="2">
    <source>
        <dbReference type="Pfam" id="PF02953"/>
    </source>
</evidence>
<keyword evidence="1" id="KW-0813">Transport</keyword>
<evidence type="ECO:0000313" key="3">
    <source>
        <dbReference type="EMBL" id="CEM41043.1"/>
    </source>
</evidence>
<dbReference type="AlphaFoldDB" id="A0A0G4HB47"/>
<comment type="subunit">
    <text evidence="1">Heterohexamer.</text>
</comment>
<keyword evidence="1" id="KW-0811">Translocation</keyword>
<dbReference type="GO" id="GO:0015031">
    <property type="term" value="P:protein transport"/>
    <property type="evidence" value="ECO:0007669"/>
    <property type="project" value="UniProtKB-KW"/>
</dbReference>
<organism evidence="3">
    <name type="scientific">Chromera velia CCMP2878</name>
    <dbReference type="NCBI Taxonomy" id="1169474"/>
    <lineage>
        <taxon>Eukaryota</taxon>
        <taxon>Sar</taxon>
        <taxon>Alveolata</taxon>
        <taxon>Colpodellida</taxon>
        <taxon>Chromeraceae</taxon>
        <taxon>Chromera</taxon>
    </lineage>
</organism>
<keyword evidence="1" id="KW-1015">Disulfide bond</keyword>